<evidence type="ECO:0000313" key="3">
    <source>
        <dbReference type="Proteomes" id="UP001398556"/>
    </source>
</evidence>
<dbReference type="SFLD" id="SFLDG01212">
    <property type="entry name" value="Phytoene_synthase_like"/>
    <property type="match status" value="1"/>
</dbReference>
<dbReference type="Gene3D" id="1.10.600.10">
    <property type="entry name" value="Farnesyl Diphosphate Synthase"/>
    <property type="match status" value="1"/>
</dbReference>
<gene>
    <name evidence="2" type="ORF">AAEO59_11365</name>
</gene>
<dbReference type="EC" id="2.5.1.-" evidence="2"/>
<dbReference type="InterPro" id="IPR033904">
    <property type="entry name" value="Trans_IPPS_HH"/>
</dbReference>
<dbReference type="InterPro" id="IPR002060">
    <property type="entry name" value="Squ/phyt_synthse"/>
</dbReference>
<protein>
    <submittedName>
        <fullName evidence="2">Phytoene/squalene synthase family protein</fullName>
        <ecNumber evidence="2">2.5.1.-</ecNumber>
    </submittedName>
</protein>
<keyword evidence="1 2" id="KW-0808">Transferase</keyword>
<dbReference type="PROSITE" id="PS01045">
    <property type="entry name" value="SQUALEN_PHYTOEN_SYN_2"/>
    <property type="match status" value="1"/>
</dbReference>
<evidence type="ECO:0000313" key="2">
    <source>
        <dbReference type="EMBL" id="MEL1241648.1"/>
    </source>
</evidence>
<dbReference type="InterPro" id="IPR044843">
    <property type="entry name" value="Trans_IPPS_bact-type"/>
</dbReference>
<dbReference type="Pfam" id="PF00494">
    <property type="entry name" value="SQS_PSY"/>
    <property type="match status" value="1"/>
</dbReference>
<dbReference type="PANTHER" id="PTHR31480">
    <property type="entry name" value="BIFUNCTIONAL LYCOPENE CYCLASE/PHYTOENE SYNTHASE"/>
    <property type="match status" value="1"/>
</dbReference>
<keyword evidence="3" id="KW-1185">Reference proteome</keyword>
<accession>A0ABU9HND2</accession>
<dbReference type="RefSeq" id="WP_341700862.1">
    <property type="nucleotide sequence ID" value="NZ_JBBYHU010000023.1"/>
</dbReference>
<dbReference type="SFLD" id="SFLDS00005">
    <property type="entry name" value="Isoprenoid_Synthase_Type_I"/>
    <property type="match status" value="1"/>
</dbReference>
<sequence length="280" mass="32482">MKQLFDEVSFKCSKLVTKDYSTSFSLAVYMLSPSIRDAIYSIYGFVRFADEIVDSFHGYDKESLINDFENEYYKAYKSGISLNPILNSFQHTVKQYNISDDLIQAFLKSMKMDLIKQDYDSKAEYEAYIYGSADVVGLMCLKVFVRGNNQKYDQLKDQAMRLGSAFQKVNFLRDLKDDNLILNRNYFPGVDLKSFDENAKKAIINEINEDFKVAYQGIIKLPIEAKFGVYTAYVYYKKLLRKLENTPCKEIGNSRIRVSNYTKATLLAQSFVTYKLRLVE</sequence>
<comment type="caution">
    <text evidence="2">The sequence shown here is derived from an EMBL/GenBank/DDBJ whole genome shotgun (WGS) entry which is preliminary data.</text>
</comment>
<dbReference type="GO" id="GO:0016740">
    <property type="term" value="F:transferase activity"/>
    <property type="evidence" value="ECO:0007669"/>
    <property type="project" value="UniProtKB-KW"/>
</dbReference>
<dbReference type="SUPFAM" id="SSF48576">
    <property type="entry name" value="Terpenoid synthases"/>
    <property type="match status" value="1"/>
</dbReference>
<name>A0ABU9HND2_9FLAO</name>
<organism evidence="2 3">
    <name type="scientific">Flavobacterium flavipallidum</name>
    <dbReference type="NCBI Taxonomy" id="3139140"/>
    <lineage>
        <taxon>Bacteria</taxon>
        <taxon>Pseudomonadati</taxon>
        <taxon>Bacteroidota</taxon>
        <taxon>Flavobacteriia</taxon>
        <taxon>Flavobacteriales</taxon>
        <taxon>Flavobacteriaceae</taxon>
        <taxon>Flavobacterium</taxon>
    </lineage>
</organism>
<dbReference type="Proteomes" id="UP001398556">
    <property type="component" value="Unassembled WGS sequence"/>
</dbReference>
<dbReference type="EMBL" id="JBBYHU010000023">
    <property type="protein sequence ID" value="MEL1241648.1"/>
    <property type="molecule type" value="Genomic_DNA"/>
</dbReference>
<dbReference type="InterPro" id="IPR019845">
    <property type="entry name" value="Squalene/phytoene_synthase_CS"/>
</dbReference>
<proteinExistence type="predicted"/>
<reference evidence="2 3" key="1">
    <citation type="submission" date="2024-04" db="EMBL/GenBank/DDBJ databases">
        <title>Flavobacterium sp. DGU99 16S ribosomal RNA gene Genome sequencing and assembly.</title>
        <authorList>
            <person name="Park S."/>
        </authorList>
    </citation>
    <scope>NUCLEOTIDE SEQUENCE [LARGE SCALE GENOMIC DNA]</scope>
    <source>
        <strain evidence="2 3">DGU99</strain>
    </source>
</reference>
<dbReference type="InterPro" id="IPR008949">
    <property type="entry name" value="Isoprenoid_synthase_dom_sf"/>
</dbReference>
<dbReference type="CDD" id="cd00683">
    <property type="entry name" value="Trans_IPPS_HH"/>
    <property type="match status" value="1"/>
</dbReference>
<dbReference type="SFLD" id="SFLDG01018">
    <property type="entry name" value="Squalene/Phytoene_Synthase_Lik"/>
    <property type="match status" value="1"/>
</dbReference>
<evidence type="ECO:0000256" key="1">
    <source>
        <dbReference type="ARBA" id="ARBA00022679"/>
    </source>
</evidence>